<name>A0A162N9Q0_PHYB8</name>
<evidence type="ECO:0000313" key="2">
    <source>
        <dbReference type="Proteomes" id="UP000077315"/>
    </source>
</evidence>
<organism evidence="1 2">
    <name type="scientific">Phycomyces blakesleeanus (strain ATCC 8743b / DSM 1359 / FGSC 10004 / NBRC 33097 / NRRL 1555)</name>
    <dbReference type="NCBI Taxonomy" id="763407"/>
    <lineage>
        <taxon>Eukaryota</taxon>
        <taxon>Fungi</taxon>
        <taxon>Fungi incertae sedis</taxon>
        <taxon>Mucoromycota</taxon>
        <taxon>Mucoromycotina</taxon>
        <taxon>Mucoromycetes</taxon>
        <taxon>Mucorales</taxon>
        <taxon>Phycomycetaceae</taxon>
        <taxon>Phycomyces</taxon>
    </lineage>
</organism>
<dbReference type="STRING" id="763407.A0A162N9Q0"/>
<gene>
    <name evidence="1" type="ORF">PHYBLDRAFT_102450</name>
</gene>
<dbReference type="RefSeq" id="XP_018290458.1">
    <property type="nucleotide sequence ID" value="XM_018427722.1"/>
</dbReference>
<feature type="non-terminal residue" evidence="1">
    <location>
        <position position="86"/>
    </location>
</feature>
<dbReference type="VEuPathDB" id="FungiDB:PHYBLDRAFT_102450"/>
<dbReference type="EMBL" id="KV440983">
    <property type="protein sequence ID" value="OAD72418.1"/>
    <property type="molecule type" value="Genomic_DNA"/>
</dbReference>
<feature type="non-terminal residue" evidence="1">
    <location>
        <position position="1"/>
    </location>
</feature>
<dbReference type="OrthoDB" id="3039677at2759"/>
<dbReference type="Pfam" id="PF02992">
    <property type="entry name" value="Transposase_21"/>
    <property type="match status" value="1"/>
</dbReference>
<proteinExistence type="predicted"/>
<dbReference type="GeneID" id="28988628"/>
<accession>A0A162N9Q0</accession>
<sequence>KELKDQSGVLFVDEPCLLMLTMNIDWFQPFDDITYSTGAIYLAINNLPREERFKPENVILVGLMPGPKEPKTKEINHYLKPIVDKL</sequence>
<protein>
    <submittedName>
        <fullName evidence="1">Uncharacterized protein</fullName>
    </submittedName>
</protein>
<dbReference type="InterPro" id="IPR004242">
    <property type="entry name" value="Transposase_21"/>
</dbReference>
<dbReference type="InParanoid" id="A0A162N9Q0"/>
<dbReference type="Proteomes" id="UP000077315">
    <property type="component" value="Unassembled WGS sequence"/>
</dbReference>
<keyword evidence="2" id="KW-1185">Reference proteome</keyword>
<dbReference type="AlphaFoldDB" id="A0A162N9Q0"/>
<reference evidence="2" key="1">
    <citation type="submission" date="2015-06" db="EMBL/GenBank/DDBJ databases">
        <title>Expansion of signal transduction pathways in fungi by whole-genome duplication.</title>
        <authorList>
            <consortium name="DOE Joint Genome Institute"/>
            <person name="Corrochano L.M."/>
            <person name="Kuo A."/>
            <person name="Marcet-Houben M."/>
            <person name="Polaino S."/>
            <person name="Salamov A."/>
            <person name="Villalobos J.M."/>
            <person name="Alvarez M.I."/>
            <person name="Avalos J."/>
            <person name="Benito E.P."/>
            <person name="Benoit I."/>
            <person name="Burger G."/>
            <person name="Camino L.P."/>
            <person name="Canovas D."/>
            <person name="Cerda-Olmedo E."/>
            <person name="Cheng J.-F."/>
            <person name="Dominguez A."/>
            <person name="Elias M."/>
            <person name="Eslava A.P."/>
            <person name="Glaser F."/>
            <person name="Grimwood J."/>
            <person name="Gutierrez G."/>
            <person name="Heitman J."/>
            <person name="Henrissat B."/>
            <person name="Iturriaga E.A."/>
            <person name="Lang B.F."/>
            <person name="Lavin J.L."/>
            <person name="Lee S."/>
            <person name="Li W."/>
            <person name="Lindquist E."/>
            <person name="Lopez-Garcia S."/>
            <person name="Luque E.M."/>
            <person name="Marcos A.T."/>
            <person name="Martin J."/>
            <person name="McCluskey K."/>
            <person name="Medina H.R."/>
            <person name="Miralles-Duran A."/>
            <person name="Miyazaki A."/>
            <person name="Munoz-Torres E."/>
            <person name="Oguiza J.A."/>
            <person name="Ohm R."/>
            <person name="Olmedo M."/>
            <person name="Orejas M."/>
            <person name="Ortiz-Castellanos L."/>
            <person name="Pisabarro A.G."/>
            <person name="Rodriguez-Romero J."/>
            <person name="Ruiz-Herrera J."/>
            <person name="Ruiz-Vazquez R."/>
            <person name="Sanz C."/>
            <person name="Schackwitz W."/>
            <person name="Schmutz J."/>
            <person name="Shahriari M."/>
            <person name="Shelest E."/>
            <person name="Silva-Franco F."/>
            <person name="Soanes D."/>
            <person name="Syed K."/>
            <person name="Tagua V.G."/>
            <person name="Talbot N.J."/>
            <person name="Thon M."/>
            <person name="De vries R.P."/>
            <person name="Wiebenga A."/>
            <person name="Yadav J.S."/>
            <person name="Braun E.L."/>
            <person name="Baker S."/>
            <person name="Garre V."/>
            <person name="Horwitz B."/>
            <person name="Torres-Martinez S."/>
            <person name="Idnurm A."/>
            <person name="Herrera-Estrella A."/>
            <person name="Gabaldon T."/>
            <person name="Grigoriev I.V."/>
        </authorList>
    </citation>
    <scope>NUCLEOTIDE SEQUENCE [LARGE SCALE GENOMIC DNA]</scope>
    <source>
        <strain evidence="2">NRRL 1555(-)</strain>
    </source>
</reference>
<evidence type="ECO:0000313" key="1">
    <source>
        <dbReference type="EMBL" id="OAD72418.1"/>
    </source>
</evidence>